<feature type="region of interest" description="Disordered" evidence="1">
    <location>
        <begin position="1318"/>
        <end position="1338"/>
    </location>
</feature>
<comment type="caution">
    <text evidence="2">The sequence shown here is derived from an EMBL/GenBank/DDBJ whole genome shotgun (WGS) entry which is preliminary data.</text>
</comment>
<protein>
    <recommendedName>
        <fullName evidence="4">SAP domain-containing protein</fullName>
    </recommendedName>
</protein>
<feature type="compositionally biased region" description="Low complexity" evidence="1">
    <location>
        <begin position="691"/>
        <end position="715"/>
    </location>
</feature>
<feature type="region of interest" description="Disordered" evidence="1">
    <location>
        <begin position="176"/>
        <end position="277"/>
    </location>
</feature>
<feature type="region of interest" description="Disordered" evidence="1">
    <location>
        <begin position="483"/>
        <end position="537"/>
    </location>
</feature>
<feature type="region of interest" description="Disordered" evidence="1">
    <location>
        <begin position="380"/>
        <end position="400"/>
    </location>
</feature>
<feature type="compositionally biased region" description="Low complexity" evidence="1">
    <location>
        <begin position="953"/>
        <end position="962"/>
    </location>
</feature>
<name>A0ABP0NWA5_9DINO</name>
<feature type="compositionally biased region" description="Basic and acidic residues" evidence="1">
    <location>
        <begin position="751"/>
        <end position="761"/>
    </location>
</feature>
<accession>A0ABP0NWA5</accession>
<keyword evidence="3" id="KW-1185">Reference proteome</keyword>
<feature type="compositionally biased region" description="Basic and acidic residues" evidence="1">
    <location>
        <begin position="196"/>
        <end position="244"/>
    </location>
</feature>
<dbReference type="Proteomes" id="UP001642484">
    <property type="component" value="Unassembled WGS sequence"/>
</dbReference>
<feature type="compositionally biased region" description="Basic and acidic residues" evidence="1">
    <location>
        <begin position="719"/>
        <end position="728"/>
    </location>
</feature>
<evidence type="ECO:0000256" key="1">
    <source>
        <dbReference type="SAM" id="MobiDB-lite"/>
    </source>
</evidence>
<feature type="compositionally biased region" description="Basic and acidic residues" evidence="1">
    <location>
        <begin position="916"/>
        <end position="936"/>
    </location>
</feature>
<proteinExistence type="predicted"/>
<dbReference type="EMBL" id="CAXAMN010022173">
    <property type="protein sequence ID" value="CAK9067084.1"/>
    <property type="molecule type" value="Genomic_DNA"/>
</dbReference>
<sequence length="1338" mass="146524">MSRAVKASRGLAGRWVGADGEYVATIRGSSIAWPDGSKLEFQVVEGETPKLEFAIGGQSFTALVSSDRLEFSDGDLWLKEPPAPRARAKRKAEEQKARKFKITSKNKVGILPKPDVTTDVKEYLDPGAIFHASEEWVDPQDDRKFFFLATHHGWVPECSRKDATKVVVVEVTTKRAKKTAKEAMTDAQAVEQTEQDPAKEPEATGEKADPEGAEKKDESEGRSEEPEKDSKADSKECVEREKPAAKRSKNSKTGPQKKEAGPAGPAGPLSKDELKAKVSKEVEVVPVESDMLEEAESLASKGHFPSDSSEKYSQLVKLSPQKIKSLLHAAWLPQEGSKERIIIRLLRYLADWFPTPEDMELFREAGLACAPSKRLRGKRAVTLPPPQEQPKPRAPRAPRARQAVRTASVRGAKASKAVPTVPSADELVALGHLPEDSVDRYQALCKEEMAELQEMAQQLWLPSEGRVDQVALRIVRKLAGRDQLEVPKQPKQPKEPKRLKRAKMGAASRLGRGRGRGGGRGGRATGERTNSVPKSRGLSKKALRTFLASFLEHADVERTTFRELKEAAFEEFGDLNDETVVSLRDMAAVAMRKQLGVRRGKAAKADKTTDAVPSGGEEDAEQSSEKPAEDQGEPVEEAQAAALLSLPPENVPNTFEKEETDQASEVKEPVNADVPKTDQAKEAKDSDSDSDSVSISPIDYAALATPASPLLSPKPRSFMSREKPKEPKVPVSKAARARTNTKVSKAQELGEDVKESAKEAVRLAQDTQKMPAEVKEAAGEEPKSDAKGKGPPKRVPRFLQAARSVREAKKDKKGQGLVYVSGSGQKLSEHDARAKMLQKKEAEEKKRKAMENLVFDGVTNTLSRFVRYSMLHEEKRQTLAEVGHLDCRITVPAAVWNSNLEVRLKDMVDSFAGQLEQEKRSERKSIVHDARQKTENVEEQQATTEDADTCANAQASTASSTQLKEPSDASEATQPSDASGVLHAKTDAEATTATHAESKQMDDPDGEATSAAGKVEDSNATPAAAGEAGPEDMGKASELPESTASEHKPRTLSTILEDPNSVPLPLPVPATPAFATVQKPSGKVAKPVKVQKWRIKFTPKALEMYLRKQPALLGVSDAKVAQFARAFVSKARPEEIKILDFFQHLWKRFGEQFPEKKHRHFQILKTAFAAKEGEKKRGKGKDGEEKPNAKVCECQKERKMSAGNKTAALIDEESDIMSLEDDAGNSDLLMAARILAPFGMDSKDVDVLVKPPPSQALPVLKGLRSVASWDELQSKLTDTKLLPVVKSLKRHSDRDVAHLAKELMESFRVSCKQAKTKRESKEALEDKVPAKDKVPDGC</sequence>
<evidence type="ECO:0008006" key="4">
    <source>
        <dbReference type="Google" id="ProtNLM"/>
    </source>
</evidence>
<organism evidence="2 3">
    <name type="scientific">Durusdinium trenchii</name>
    <dbReference type="NCBI Taxonomy" id="1381693"/>
    <lineage>
        <taxon>Eukaryota</taxon>
        <taxon>Sar</taxon>
        <taxon>Alveolata</taxon>
        <taxon>Dinophyceae</taxon>
        <taxon>Suessiales</taxon>
        <taxon>Symbiodiniaceae</taxon>
        <taxon>Durusdinium</taxon>
    </lineage>
</organism>
<feature type="region of interest" description="Disordered" evidence="1">
    <location>
        <begin position="915"/>
        <end position="1049"/>
    </location>
</feature>
<evidence type="ECO:0000313" key="2">
    <source>
        <dbReference type="EMBL" id="CAK9067084.1"/>
    </source>
</evidence>
<gene>
    <name evidence="2" type="ORF">CCMP2556_LOCUS32964</name>
</gene>
<evidence type="ECO:0000313" key="3">
    <source>
        <dbReference type="Proteomes" id="UP001642484"/>
    </source>
</evidence>
<feature type="region of interest" description="Disordered" evidence="1">
    <location>
        <begin position="594"/>
        <end position="794"/>
    </location>
</feature>
<feature type="compositionally biased region" description="Basic and acidic residues" evidence="1">
    <location>
        <begin position="772"/>
        <end position="788"/>
    </location>
</feature>
<reference evidence="2 3" key="1">
    <citation type="submission" date="2024-02" db="EMBL/GenBank/DDBJ databases">
        <authorList>
            <person name="Chen Y."/>
            <person name="Shah S."/>
            <person name="Dougan E. K."/>
            <person name="Thang M."/>
            <person name="Chan C."/>
        </authorList>
    </citation>
    <scope>NUCLEOTIDE SEQUENCE [LARGE SCALE GENOMIC DNA]</scope>
</reference>
<feature type="compositionally biased region" description="Basic and acidic residues" evidence="1">
    <location>
        <begin position="664"/>
        <end position="687"/>
    </location>
</feature>